<dbReference type="Pfam" id="PF00083">
    <property type="entry name" value="Sugar_tr"/>
    <property type="match status" value="1"/>
</dbReference>
<keyword evidence="7" id="KW-1185">Reference proteome</keyword>
<reference evidence="8" key="1">
    <citation type="submission" date="2025-08" db="UniProtKB">
        <authorList>
            <consortium name="RefSeq"/>
        </authorList>
    </citation>
    <scope>IDENTIFICATION</scope>
    <source>
        <tissue evidence="8">Muscle</tissue>
    </source>
</reference>
<dbReference type="GO" id="GO:0022857">
    <property type="term" value="F:transmembrane transporter activity"/>
    <property type="evidence" value="ECO:0007669"/>
    <property type="project" value="InterPro"/>
</dbReference>
<dbReference type="KEGG" id="bvk:117233573"/>
<evidence type="ECO:0000256" key="4">
    <source>
        <dbReference type="ARBA" id="ARBA00023136"/>
    </source>
</evidence>
<protein>
    <submittedName>
        <fullName evidence="8">Facilitated trehalose transporter Tret1-2 homolog isoform X1</fullName>
    </submittedName>
</protein>
<feature type="transmembrane region" description="Helical" evidence="5">
    <location>
        <begin position="194"/>
        <end position="213"/>
    </location>
</feature>
<comment type="subcellular location">
    <subcellularLocation>
        <location evidence="1">Membrane</location>
        <topology evidence="1">Multi-pass membrane protein</topology>
    </subcellularLocation>
</comment>
<dbReference type="InterPro" id="IPR005828">
    <property type="entry name" value="MFS_sugar_transport-like"/>
</dbReference>
<dbReference type="SUPFAM" id="SSF103473">
    <property type="entry name" value="MFS general substrate transporter"/>
    <property type="match status" value="1"/>
</dbReference>
<dbReference type="PROSITE" id="PS00216">
    <property type="entry name" value="SUGAR_TRANSPORT_1"/>
    <property type="match status" value="1"/>
</dbReference>
<dbReference type="GeneID" id="117233573"/>
<name>A0A6J3KB06_9HYME</name>
<keyword evidence="2 5" id="KW-0812">Transmembrane</keyword>
<feature type="domain" description="Major facilitator superfamily (MFS) profile" evidence="6">
    <location>
        <begin position="66"/>
        <end position="503"/>
    </location>
</feature>
<evidence type="ECO:0000256" key="1">
    <source>
        <dbReference type="ARBA" id="ARBA00004141"/>
    </source>
</evidence>
<sequence>MAPPEGEEQRSMLGYHAANYDAKIIQIGNVCEDIENNNTRDKDSTLDEKCDIIYYSSNSKGIFAQCLVSGAVLLLLTGGGMPIGYSAILLPQLAEENGTMYADRQLGSWIASVHSLATPVGSLVSGPLLDEIGRRGSLQFAAVPLFVGWFVIGFAKNISCLLIGRVVLGFGVGLMGVPAQVLLGETADSTLRGFLTGSTLTFYCLGIVIIYALGACFTWNIVALCGAVLPITALIALILIPESPAWLVRRRKPDKARKALLWLRGGNVQQVDAEMRILEARMKTDLARTATTTTSRLGQISSVVSTLLDPSVLKPLTIINIFNILQLISGTFVIVFYAVNLVEDIGGNRINNYLAAVITAITRVLFSSIASVLLLKINRRYLGMFSAVGTAFASLVLAGYLLIQEESSIDVYVVGILLLAYVAVSSMGLMTFPGLMVAELLPQRARGIGGGCNFFFFNLFIFIVTKSFPAVRDAVGITGIFAIFGISALLEAIFVYVALPETKNRTLQEIEDYFQQDNLLWITRSR</sequence>
<gene>
    <name evidence="8" type="primary">LOC117233573</name>
</gene>
<keyword evidence="4 5" id="KW-0472">Membrane</keyword>
<accession>A0A6J3KB06</accession>
<dbReference type="InterPro" id="IPR050549">
    <property type="entry name" value="MFS_Trehalose_Transporter"/>
</dbReference>
<evidence type="ECO:0000256" key="3">
    <source>
        <dbReference type="ARBA" id="ARBA00022989"/>
    </source>
</evidence>
<feature type="transmembrane region" description="Helical" evidence="5">
    <location>
        <begin position="219"/>
        <end position="240"/>
    </location>
</feature>
<dbReference type="PROSITE" id="PS00217">
    <property type="entry name" value="SUGAR_TRANSPORT_2"/>
    <property type="match status" value="1"/>
</dbReference>
<evidence type="ECO:0000256" key="5">
    <source>
        <dbReference type="SAM" id="Phobius"/>
    </source>
</evidence>
<organism evidence="7 8">
    <name type="scientific">Bombus vosnesenskii</name>
    <dbReference type="NCBI Taxonomy" id="207650"/>
    <lineage>
        <taxon>Eukaryota</taxon>
        <taxon>Metazoa</taxon>
        <taxon>Ecdysozoa</taxon>
        <taxon>Arthropoda</taxon>
        <taxon>Hexapoda</taxon>
        <taxon>Insecta</taxon>
        <taxon>Pterygota</taxon>
        <taxon>Neoptera</taxon>
        <taxon>Endopterygota</taxon>
        <taxon>Hymenoptera</taxon>
        <taxon>Apocrita</taxon>
        <taxon>Aculeata</taxon>
        <taxon>Apoidea</taxon>
        <taxon>Anthophila</taxon>
        <taxon>Apidae</taxon>
        <taxon>Bombus</taxon>
        <taxon>Pyrobombus</taxon>
    </lineage>
</organism>
<evidence type="ECO:0000259" key="6">
    <source>
        <dbReference type="PROSITE" id="PS50850"/>
    </source>
</evidence>
<dbReference type="PANTHER" id="PTHR48021:SF7">
    <property type="entry name" value="RH09188P"/>
    <property type="match status" value="1"/>
</dbReference>
<dbReference type="InterPro" id="IPR005829">
    <property type="entry name" value="Sugar_transporter_CS"/>
</dbReference>
<evidence type="ECO:0000256" key="2">
    <source>
        <dbReference type="ARBA" id="ARBA00022692"/>
    </source>
</evidence>
<dbReference type="InterPro" id="IPR020846">
    <property type="entry name" value="MFS_dom"/>
</dbReference>
<feature type="transmembrane region" description="Helical" evidence="5">
    <location>
        <begin position="382"/>
        <end position="403"/>
    </location>
</feature>
<feature type="transmembrane region" description="Helical" evidence="5">
    <location>
        <begin position="353"/>
        <end position="375"/>
    </location>
</feature>
<feature type="transmembrane region" description="Helical" evidence="5">
    <location>
        <begin position="136"/>
        <end position="155"/>
    </location>
</feature>
<dbReference type="RefSeq" id="XP_033349895.1">
    <property type="nucleotide sequence ID" value="XM_033494004.1"/>
</dbReference>
<dbReference type="InterPro" id="IPR036259">
    <property type="entry name" value="MFS_trans_sf"/>
</dbReference>
<dbReference type="GO" id="GO:0016020">
    <property type="term" value="C:membrane"/>
    <property type="evidence" value="ECO:0007669"/>
    <property type="project" value="UniProtKB-SubCell"/>
</dbReference>
<feature type="transmembrane region" description="Helical" evidence="5">
    <location>
        <begin position="62"/>
        <end position="88"/>
    </location>
</feature>
<feature type="transmembrane region" description="Helical" evidence="5">
    <location>
        <begin position="409"/>
        <end position="435"/>
    </location>
</feature>
<keyword evidence="3 5" id="KW-1133">Transmembrane helix</keyword>
<dbReference type="FunFam" id="1.20.1250.20:FF:000249">
    <property type="entry name" value="facilitated trehalose transporter Tret1"/>
    <property type="match status" value="1"/>
</dbReference>
<feature type="transmembrane region" description="Helical" evidence="5">
    <location>
        <begin position="474"/>
        <end position="499"/>
    </location>
</feature>
<dbReference type="Gene3D" id="1.20.1250.20">
    <property type="entry name" value="MFS general substrate transporter like domains"/>
    <property type="match status" value="1"/>
</dbReference>
<dbReference type="AlphaFoldDB" id="A0A6J3KB06"/>
<dbReference type="PROSITE" id="PS50850">
    <property type="entry name" value="MFS"/>
    <property type="match status" value="1"/>
</dbReference>
<dbReference type="PANTHER" id="PTHR48021">
    <property type="match status" value="1"/>
</dbReference>
<feature type="transmembrane region" description="Helical" evidence="5">
    <location>
        <begin position="447"/>
        <end position="468"/>
    </location>
</feature>
<evidence type="ECO:0000313" key="8">
    <source>
        <dbReference type="RefSeq" id="XP_033349895.1"/>
    </source>
</evidence>
<feature type="transmembrane region" description="Helical" evidence="5">
    <location>
        <begin position="161"/>
        <end position="182"/>
    </location>
</feature>
<dbReference type="Proteomes" id="UP000504631">
    <property type="component" value="Unplaced"/>
</dbReference>
<evidence type="ECO:0000313" key="7">
    <source>
        <dbReference type="Proteomes" id="UP000504631"/>
    </source>
</evidence>
<feature type="transmembrane region" description="Helical" evidence="5">
    <location>
        <begin position="321"/>
        <end position="341"/>
    </location>
</feature>
<feature type="transmembrane region" description="Helical" evidence="5">
    <location>
        <begin position="108"/>
        <end position="129"/>
    </location>
</feature>
<proteinExistence type="predicted"/>